<gene>
    <name evidence="2" type="ORF">MRATA1EN1_LOCUS31095</name>
</gene>
<evidence type="ECO:0000313" key="3">
    <source>
        <dbReference type="Proteomes" id="UP001176941"/>
    </source>
</evidence>
<proteinExistence type="predicted"/>
<name>A0ABN8XJK2_RANTA</name>
<dbReference type="Proteomes" id="UP001176941">
    <property type="component" value="Unassembled WGS sequence"/>
</dbReference>
<comment type="caution">
    <text evidence="2">The sequence shown here is derived from an EMBL/GenBank/DDBJ whole genome shotgun (WGS) entry which is preliminary data.</text>
</comment>
<keyword evidence="3" id="KW-1185">Reference proteome</keyword>
<organism evidence="2 3">
    <name type="scientific">Rangifer tarandus platyrhynchus</name>
    <name type="common">Svalbard reindeer</name>
    <dbReference type="NCBI Taxonomy" id="3082113"/>
    <lineage>
        <taxon>Eukaryota</taxon>
        <taxon>Metazoa</taxon>
        <taxon>Chordata</taxon>
        <taxon>Craniata</taxon>
        <taxon>Vertebrata</taxon>
        <taxon>Euteleostomi</taxon>
        <taxon>Mammalia</taxon>
        <taxon>Eutheria</taxon>
        <taxon>Laurasiatheria</taxon>
        <taxon>Artiodactyla</taxon>
        <taxon>Ruminantia</taxon>
        <taxon>Pecora</taxon>
        <taxon>Cervidae</taxon>
        <taxon>Odocoileinae</taxon>
        <taxon>Rangifer</taxon>
    </lineage>
</organism>
<evidence type="ECO:0000313" key="2">
    <source>
        <dbReference type="EMBL" id="CAI9149477.1"/>
    </source>
</evidence>
<evidence type="ECO:0000256" key="1">
    <source>
        <dbReference type="SAM" id="MobiDB-lite"/>
    </source>
</evidence>
<dbReference type="EMBL" id="CATKSN020000328">
    <property type="protein sequence ID" value="CAI9149477.1"/>
    <property type="molecule type" value="Genomic_DNA"/>
</dbReference>
<feature type="non-terminal residue" evidence="2">
    <location>
        <position position="1"/>
    </location>
</feature>
<feature type="region of interest" description="Disordered" evidence="1">
    <location>
        <begin position="248"/>
        <end position="273"/>
    </location>
</feature>
<sequence>GSRRVLRLVAAHKRRWNKIAGDTDGAMHSNVAACCRPETRCRDATPHRAVGTPSGRDKYAVLAVECLVYGIFCNLSDQESAHISVLTQLTGMSWQREDFLHRGMSVRSKTTVLPLHGRPNALSSYTSFRARLNRNNRAPPSRSAALNVAVLVQRAAAERFATTVYTRSRQYKRRSKPHECNVYKANVRSLTEEKGASSLSRHPAVFVFSCACCRNQTIYSCVPLTQCIFHGAREAEAAGHQTSWRHAAQSDPSCVTPPHVPRRGPHVPFRARRNRNNRTPSVVYCRFERCGPCTANGR</sequence>
<reference evidence="2" key="1">
    <citation type="submission" date="2023-04" db="EMBL/GenBank/DDBJ databases">
        <authorList>
            <consortium name="ELIXIR-Norway"/>
        </authorList>
    </citation>
    <scope>NUCLEOTIDE SEQUENCE [LARGE SCALE GENOMIC DNA]</scope>
</reference>
<feature type="compositionally biased region" description="Basic residues" evidence="1">
    <location>
        <begin position="260"/>
        <end position="273"/>
    </location>
</feature>
<accession>A0ABN8XJK2</accession>
<protein>
    <submittedName>
        <fullName evidence="2">Uncharacterized protein</fullName>
    </submittedName>
</protein>